<evidence type="ECO:0000313" key="1">
    <source>
        <dbReference type="EMBL" id="MET4541192.1"/>
    </source>
</evidence>
<keyword evidence="2" id="KW-1185">Reference proteome</keyword>
<dbReference type="EMBL" id="JBEPSN010000008">
    <property type="protein sequence ID" value="MET4541192.1"/>
    <property type="molecule type" value="Genomic_DNA"/>
</dbReference>
<dbReference type="GeneID" id="92753915"/>
<reference evidence="1 2" key="1">
    <citation type="submission" date="2024-06" db="EMBL/GenBank/DDBJ databases">
        <title>Sorghum-associated microbial communities from plants grown in Nebraska, USA.</title>
        <authorList>
            <person name="Schachtman D."/>
        </authorList>
    </citation>
    <scope>NUCLEOTIDE SEQUENCE [LARGE SCALE GENOMIC DNA]</scope>
    <source>
        <strain evidence="1 2">3552</strain>
    </source>
</reference>
<gene>
    <name evidence="1" type="ORF">ABIE37_002987</name>
</gene>
<dbReference type="Proteomes" id="UP001549307">
    <property type="component" value="Unassembled WGS sequence"/>
</dbReference>
<comment type="caution">
    <text evidence="1">The sequence shown here is derived from an EMBL/GenBank/DDBJ whole genome shotgun (WGS) entry which is preliminary data.</text>
</comment>
<evidence type="ECO:0000313" key="2">
    <source>
        <dbReference type="Proteomes" id="UP001549307"/>
    </source>
</evidence>
<sequence>MPPDYQVSPSSAGPGDVVTVSAPEATCNPRYGANAQVRVVLTDASGEDVLSTTAPMSDAGGFTVMVDVPLRSAPGLMAVKAEPFGVDWCDDTGTNNRANQGGVELSRASCAEPSKPLTITK</sequence>
<name>A0ABV2P8U6_9MICC</name>
<proteinExistence type="predicted"/>
<accession>A0ABV2P8U6</accession>
<protein>
    <submittedName>
        <fullName evidence="1">Uncharacterized protein</fullName>
    </submittedName>
</protein>
<organism evidence="1 2">
    <name type="scientific">Arthrobacter bambusae</name>
    <dbReference type="NCBI Taxonomy" id="1338426"/>
    <lineage>
        <taxon>Bacteria</taxon>
        <taxon>Bacillati</taxon>
        <taxon>Actinomycetota</taxon>
        <taxon>Actinomycetes</taxon>
        <taxon>Micrococcales</taxon>
        <taxon>Micrococcaceae</taxon>
        <taxon>Arthrobacter</taxon>
    </lineage>
</organism>
<dbReference type="RefSeq" id="WP_354230790.1">
    <property type="nucleotide sequence ID" value="NZ_JBEPSN010000008.1"/>
</dbReference>